<comment type="cofactor">
    <cofactor evidence="2">
        <name>Mg(2+)</name>
        <dbReference type="ChEBI" id="CHEBI:18420"/>
    </cofactor>
</comment>
<comment type="cofactor">
    <cofactor evidence="1">
        <name>Co(2+)</name>
        <dbReference type="ChEBI" id="CHEBI:48828"/>
    </cofactor>
</comment>
<gene>
    <name evidence="10" type="ORF">N508_002004</name>
</gene>
<evidence type="ECO:0000256" key="2">
    <source>
        <dbReference type="ARBA" id="ARBA00001946"/>
    </source>
</evidence>
<evidence type="ECO:0000313" key="10">
    <source>
        <dbReference type="EMBL" id="USF24910.1"/>
    </source>
</evidence>
<reference evidence="10" key="2">
    <citation type="submission" date="2022-05" db="EMBL/GenBank/DDBJ databases">
        <authorList>
            <person name="Proctor A.L."/>
            <person name="Phillips G.J."/>
            <person name="Wannemuehler M.J."/>
        </authorList>
    </citation>
    <scope>NUCLEOTIDE SEQUENCE</scope>
    <source>
        <strain evidence="10">ASF457</strain>
    </source>
</reference>
<keyword evidence="8 10" id="KW-0378">Hydrolase</keyword>
<comment type="similarity">
    <text evidence="4">Belongs to the peptidase M29 family.</text>
</comment>
<dbReference type="RefSeq" id="WP_023276550.1">
    <property type="nucleotide sequence ID" value="NZ_CP097562.1"/>
</dbReference>
<comment type="cofactor">
    <cofactor evidence="3">
        <name>Zn(2+)</name>
        <dbReference type="ChEBI" id="CHEBI:29105"/>
    </cofactor>
</comment>
<evidence type="ECO:0000256" key="4">
    <source>
        <dbReference type="ARBA" id="ARBA00008236"/>
    </source>
</evidence>
<dbReference type="InterPro" id="IPR035097">
    <property type="entry name" value="M29_N-terminal"/>
</dbReference>
<dbReference type="OrthoDB" id="9803993at2"/>
<evidence type="ECO:0000256" key="6">
    <source>
        <dbReference type="ARBA" id="ARBA00022670"/>
    </source>
</evidence>
<dbReference type="PANTHER" id="PTHR34448:SF1">
    <property type="entry name" value="BLL6088 PROTEIN"/>
    <property type="match status" value="1"/>
</dbReference>
<keyword evidence="7" id="KW-0479">Metal-binding</keyword>
<keyword evidence="5 10" id="KW-0031">Aminopeptidase</keyword>
<proteinExistence type="inferred from homology"/>
<dbReference type="PANTHER" id="PTHR34448">
    <property type="entry name" value="AMINOPEPTIDASE"/>
    <property type="match status" value="1"/>
</dbReference>
<dbReference type="InterPro" id="IPR000787">
    <property type="entry name" value="Peptidase_M29"/>
</dbReference>
<evidence type="ECO:0000313" key="11">
    <source>
        <dbReference type="Proteomes" id="UP000017429"/>
    </source>
</evidence>
<reference evidence="10" key="3">
    <citation type="submission" date="2022-06" db="EMBL/GenBank/DDBJ databases">
        <title>Resources to Facilitate Use of the Altered Schaedler Flora (ASF) Mouse Model to Study Microbiome Function.</title>
        <authorList>
            <person name="Proctor A."/>
            <person name="Parvinroo S."/>
            <person name="Richie T."/>
            <person name="Jia X."/>
            <person name="Lee S.T.M."/>
            <person name="Karp P.D."/>
            <person name="Paley S."/>
            <person name="Kostic A.D."/>
            <person name="Pierre J.F."/>
            <person name="Wannemuehler M.J."/>
            <person name="Phillips G.J."/>
        </authorList>
    </citation>
    <scope>NUCLEOTIDE SEQUENCE</scope>
    <source>
        <strain evidence="10">ASF457</strain>
    </source>
</reference>
<name>V2QDA6_9BACT</name>
<keyword evidence="6" id="KW-0645">Protease</keyword>
<dbReference type="KEGG" id="msch:N508_002004"/>
<dbReference type="Pfam" id="PF02073">
    <property type="entry name" value="Peptidase_M29"/>
    <property type="match status" value="1"/>
</dbReference>
<dbReference type="SUPFAM" id="SSF144052">
    <property type="entry name" value="Thermophilic metalloprotease-like"/>
    <property type="match status" value="1"/>
</dbReference>
<dbReference type="GO" id="GO:0006508">
    <property type="term" value="P:proteolysis"/>
    <property type="evidence" value="ECO:0007669"/>
    <property type="project" value="UniProtKB-KW"/>
</dbReference>
<dbReference type="Gene3D" id="3.40.1830.10">
    <property type="entry name" value="Thermophilic metalloprotease (M29)"/>
    <property type="match status" value="1"/>
</dbReference>
<evidence type="ECO:0000256" key="8">
    <source>
        <dbReference type="ARBA" id="ARBA00022801"/>
    </source>
</evidence>
<reference evidence="10" key="1">
    <citation type="journal article" date="2014" name="Genome Announc.">
        <title>Draft genome sequences of the altered schaedler flora, a defined bacterial community from gnotobiotic mice.</title>
        <authorList>
            <person name="Wannemuehler M.J."/>
            <person name="Overstreet A.M."/>
            <person name="Ward D.V."/>
            <person name="Phillips G.J."/>
        </authorList>
    </citation>
    <scope>NUCLEOTIDE SEQUENCE</scope>
    <source>
        <strain evidence="10">ASF457</strain>
    </source>
</reference>
<dbReference type="eggNOG" id="COG2309">
    <property type="taxonomic scope" value="Bacteria"/>
</dbReference>
<dbReference type="EMBL" id="CP097562">
    <property type="protein sequence ID" value="USF24910.1"/>
    <property type="molecule type" value="Genomic_DNA"/>
</dbReference>
<evidence type="ECO:0000256" key="1">
    <source>
        <dbReference type="ARBA" id="ARBA00001941"/>
    </source>
</evidence>
<evidence type="ECO:0000256" key="5">
    <source>
        <dbReference type="ARBA" id="ARBA00022438"/>
    </source>
</evidence>
<accession>V2QDA6</accession>
<dbReference type="EC" id="3.4.11.-" evidence="10"/>
<dbReference type="GO" id="GO:0004177">
    <property type="term" value="F:aminopeptidase activity"/>
    <property type="evidence" value="ECO:0007669"/>
    <property type="project" value="UniProtKB-KW"/>
</dbReference>
<dbReference type="GO" id="GO:0046872">
    <property type="term" value="F:metal ion binding"/>
    <property type="evidence" value="ECO:0007669"/>
    <property type="project" value="UniProtKB-KW"/>
</dbReference>
<protein>
    <submittedName>
        <fullName evidence="10">Aminopeptidase T</fullName>
        <ecNumber evidence="10">3.4.11.-</ecNumber>
    </submittedName>
</protein>
<keyword evidence="11" id="KW-1185">Reference proteome</keyword>
<dbReference type="GO" id="GO:0008237">
    <property type="term" value="F:metallopeptidase activity"/>
    <property type="evidence" value="ECO:0007669"/>
    <property type="project" value="UniProtKB-KW"/>
</dbReference>
<dbReference type="AlphaFoldDB" id="V2QDA6"/>
<dbReference type="Proteomes" id="UP000017429">
    <property type="component" value="Chromosome"/>
</dbReference>
<dbReference type="PRINTS" id="PR00919">
    <property type="entry name" value="THERMOPTASE"/>
</dbReference>
<sequence>MQYISYEEKLAQLITHHSLKLKKGDVVQIKAETSAEPLIKAMYKEIIKLGAYPFLRLFIPESQEYMAKYASYEQLTYLPEFDIKQAEIMTAYIYIDSTINTKSLTNADHSKIALMRKTALPVREIMNKRELEGKFRWSLCPYPNQSMAQDAEMSLDEYTAFVYEACKLNEDDPIAAWKKVEAEQEAIAERMNGTKWLHIKGQDTNLKLNVTGRKWENCCGYRNMPDGEVFTSPVEDSAEGTILFDIPTTYNGVEAKNVFLRFEKGKVVEARAEKGQDFLHKMLDMDEGSRFAGEIAFGLNDNIQIPTKNILFDEKIGKSMHLAVGASYQEVGGKNISALHWDLIKDMKNGGTVEADGVLVYKDGKHIL</sequence>
<organism evidence="10 11">
    <name type="scientific">Mucispirillum schaedleri ASF457</name>
    <dbReference type="NCBI Taxonomy" id="1379858"/>
    <lineage>
        <taxon>Bacteria</taxon>
        <taxon>Pseudomonadati</taxon>
        <taxon>Deferribacterota</taxon>
        <taxon>Deferribacteres</taxon>
        <taxon>Deferribacterales</taxon>
        <taxon>Mucispirillaceae</taxon>
        <taxon>Mucispirillum</taxon>
    </lineage>
</organism>
<evidence type="ECO:0000256" key="9">
    <source>
        <dbReference type="ARBA" id="ARBA00023049"/>
    </source>
</evidence>
<dbReference type="InterPro" id="IPR052170">
    <property type="entry name" value="M29_Exopeptidase"/>
</dbReference>
<keyword evidence="9" id="KW-0482">Metalloprotease</keyword>
<evidence type="ECO:0000256" key="7">
    <source>
        <dbReference type="ARBA" id="ARBA00022723"/>
    </source>
</evidence>
<evidence type="ECO:0000256" key="3">
    <source>
        <dbReference type="ARBA" id="ARBA00001947"/>
    </source>
</evidence>